<dbReference type="STRING" id="128944.AWM75_07275"/>
<dbReference type="RefSeq" id="WP_067980189.1">
    <property type="nucleotide sequence ID" value="NZ_CP014163.1"/>
</dbReference>
<sequence>MKRQAEFQAWIEDLEEFSLPRWDDLTDMPIYMEQLLHMIEKYLELFQFGEEGGQSLTPSMVNNYVKLGLIPKPDKKKYNKRHVAYLIIITLFKQVISIAEIQKALLFLAKQLGSKAAYDRFCEIQELTIHSRVKAYRQGESDGAIMAAMTAFEQDDNFDEYLIWSACSTMTNLLFAKQIISLIEPEDRLAE</sequence>
<organism evidence="1 2">
    <name type="scientific">Aerococcus urinaehominis</name>
    <dbReference type="NCBI Taxonomy" id="128944"/>
    <lineage>
        <taxon>Bacteria</taxon>
        <taxon>Bacillati</taxon>
        <taxon>Bacillota</taxon>
        <taxon>Bacilli</taxon>
        <taxon>Lactobacillales</taxon>
        <taxon>Aerococcaceae</taxon>
        <taxon>Aerococcus</taxon>
    </lineage>
</organism>
<dbReference type="KEGG" id="auh:AWM75_07275"/>
<dbReference type="InterPro" id="IPR014975">
    <property type="entry name" value="DUF1836"/>
</dbReference>
<name>A0A109RH87_9LACT</name>
<dbReference type="Pfam" id="PF08876">
    <property type="entry name" value="DUF1836"/>
    <property type="match status" value="1"/>
</dbReference>
<proteinExistence type="predicted"/>
<dbReference type="AlphaFoldDB" id="A0A109RH87"/>
<protein>
    <submittedName>
        <fullName evidence="1">Uncharacterized protein</fullName>
    </submittedName>
</protein>
<accession>A0A109RH87</accession>
<reference evidence="2" key="2">
    <citation type="submission" date="2016-01" db="EMBL/GenBank/DDBJ databases">
        <title>Six Aerococcus type strain genome sequencing and assembly using PacBio and Illumina Hiseq.</title>
        <authorList>
            <person name="Carkaci D."/>
            <person name="Dargis R."/>
            <person name="Nielsen X.C."/>
            <person name="Skovgaard O."/>
            <person name="Fuursted K."/>
            <person name="Christensen J.J."/>
        </authorList>
    </citation>
    <scope>NUCLEOTIDE SEQUENCE [LARGE SCALE GENOMIC DNA]</scope>
    <source>
        <strain evidence="2">CCUG42038B</strain>
    </source>
</reference>
<gene>
    <name evidence="1" type="ORF">AWM75_07275</name>
</gene>
<dbReference type="PANTHER" id="PTHR40056:SF1">
    <property type="entry name" value="DUF1836 DOMAIN-CONTAINING PROTEIN"/>
    <property type="match status" value="1"/>
</dbReference>
<keyword evidence="2" id="KW-1185">Reference proteome</keyword>
<dbReference type="PANTHER" id="PTHR40056">
    <property type="entry name" value="HYPOTHETICAL CYTOSOLIC PROTEIN"/>
    <property type="match status" value="1"/>
</dbReference>
<dbReference type="OrthoDB" id="3191472at2"/>
<dbReference type="EMBL" id="CP014163">
    <property type="protein sequence ID" value="AMB99774.1"/>
    <property type="molecule type" value="Genomic_DNA"/>
</dbReference>
<evidence type="ECO:0000313" key="2">
    <source>
        <dbReference type="Proteomes" id="UP000062260"/>
    </source>
</evidence>
<reference evidence="1 2" key="1">
    <citation type="journal article" date="2016" name="Genome Announc.">
        <title>Complete Genome Sequences of Aerococcus christensenii CCUG 28831T, Aerococcus sanguinicola CCUG 43001T, Aerococcus urinae CCUG 36881T, Aerococcus urinaeequi CCUG 28094T, Aerococcus urinaehominis CCUG 42038 BT, and Aerococcus viridans CCUG 4311T.</title>
        <authorList>
            <person name="Carkaci D."/>
            <person name="Dargis R."/>
            <person name="Nielsen X.C."/>
            <person name="Skovgaard O."/>
            <person name="Fuursted K."/>
            <person name="Christensen J.J."/>
        </authorList>
    </citation>
    <scope>NUCLEOTIDE SEQUENCE [LARGE SCALE GENOMIC DNA]</scope>
    <source>
        <strain evidence="1 2">CCUG42038B</strain>
    </source>
</reference>
<evidence type="ECO:0000313" key="1">
    <source>
        <dbReference type="EMBL" id="AMB99774.1"/>
    </source>
</evidence>
<dbReference type="Proteomes" id="UP000062260">
    <property type="component" value="Chromosome"/>
</dbReference>